<dbReference type="PRINTS" id="PR00812">
    <property type="entry name" value="BCTERIALGSPF"/>
</dbReference>
<evidence type="ECO:0000256" key="5">
    <source>
        <dbReference type="ARBA" id="ARBA00022692"/>
    </source>
</evidence>
<evidence type="ECO:0000256" key="9">
    <source>
        <dbReference type="SAM" id="Phobius"/>
    </source>
</evidence>
<comment type="subcellular location">
    <subcellularLocation>
        <location evidence="1">Cell inner membrane</location>
        <topology evidence="1">Multi-pass membrane protein</topology>
    </subcellularLocation>
</comment>
<keyword evidence="5 9" id="KW-0812">Transmembrane</keyword>
<dbReference type="PANTHER" id="PTHR30012:SF0">
    <property type="entry name" value="TYPE II SECRETION SYSTEM PROTEIN F-RELATED"/>
    <property type="match status" value="1"/>
</dbReference>
<feature type="transmembrane region" description="Helical" evidence="9">
    <location>
        <begin position="374"/>
        <end position="401"/>
    </location>
</feature>
<evidence type="ECO:0000256" key="1">
    <source>
        <dbReference type="ARBA" id="ARBA00004429"/>
    </source>
</evidence>
<dbReference type="InterPro" id="IPR042094">
    <property type="entry name" value="T2SS_GspF_sf"/>
</dbReference>
<feature type="domain" description="Type II secretion system protein GspF" evidence="10">
    <location>
        <begin position="275"/>
        <end position="395"/>
    </location>
</feature>
<evidence type="ECO:0000256" key="6">
    <source>
        <dbReference type="ARBA" id="ARBA00022989"/>
    </source>
</evidence>
<dbReference type="GO" id="GO:0015628">
    <property type="term" value="P:protein secretion by the type II secretion system"/>
    <property type="evidence" value="ECO:0007669"/>
    <property type="project" value="TreeGrafter"/>
</dbReference>
<dbReference type="KEGG" id="mhey:H2LOC_011170"/>
<evidence type="ECO:0000313" key="12">
    <source>
        <dbReference type="Proteomes" id="UP000309061"/>
    </source>
</evidence>
<evidence type="ECO:0000256" key="3">
    <source>
        <dbReference type="ARBA" id="ARBA00022475"/>
    </source>
</evidence>
<name>A0A6B8KI76_9HYPH</name>
<feature type="region of interest" description="Disordered" evidence="8">
    <location>
        <begin position="44"/>
        <end position="63"/>
    </location>
</feature>
<protein>
    <submittedName>
        <fullName evidence="11">Type II secretion system F family protein</fullName>
    </submittedName>
</protein>
<dbReference type="EMBL" id="CP046052">
    <property type="protein sequence ID" value="QGM46210.1"/>
    <property type="molecule type" value="Genomic_DNA"/>
</dbReference>
<evidence type="ECO:0000259" key="10">
    <source>
        <dbReference type="Pfam" id="PF00482"/>
    </source>
</evidence>
<evidence type="ECO:0000256" key="7">
    <source>
        <dbReference type="ARBA" id="ARBA00023136"/>
    </source>
</evidence>
<dbReference type="Proteomes" id="UP000309061">
    <property type="component" value="Chromosome"/>
</dbReference>
<sequence length="407" mass="43550">MASFFYRAYTAQGELDEGEIEARSREEAEDMLWARGLTPFETRAAGGGGAKAGAKSGGQGKKRLKPADVAAFTRDFATLEEADVPLDRALRILSEQAPNPVRRELTEEVLRRLLDGATLSDSLAATSSAFGDGYISVVRAGETMGDIGGALAQMADMLERRQELRARIQSALVYPVVLIVLALVSTGIVIAVLAPAVAPIFSESGKPMPGGLQFIMGLEDQWPYILGFIVFLVGFFFWFRSYAAARPPVQLAVDRRMLDLPVIGPMKAQYDTSQFARTLGAMLKAGVPLLQGLESAVQSVGNMFLREQLGGVVDSVRNGGSLSRGLAEIKHLPTVVPQLVAVGEEAGELAPMLLRVASSFERATERSIERAMSLLTPLLTVMIAGLVGALVLTVMNAVLGINELATQ</sequence>
<keyword evidence="3" id="KW-1003">Cell membrane</keyword>
<dbReference type="OrthoDB" id="9805682at2"/>
<dbReference type="Gene3D" id="1.20.81.30">
    <property type="entry name" value="Type II secretion system (T2SS), domain F"/>
    <property type="match status" value="2"/>
</dbReference>
<evidence type="ECO:0000256" key="8">
    <source>
        <dbReference type="SAM" id="MobiDB-lite"/>
    </source>
</evidence>
<dbReference type="AlphaFoldDB" id="A0A6B8KI76"/>
<keyword evidence="4" id="KW-0997">Cell inner membrane</keyword>
<dbReference type="FunFam" id="1.20.81.30:FF:000001">
    <property type="entry name" value="Type II secretion system protein F"/>
    <property type="match status" value="2"/>
</dbReference>
<feature type="compositionally biased region" description="Gly residues" evidence="8">
    <location>
        <begin position="45"/>
        <end position="59"/>
    </location>
</feature>
<evidence type="ECO:0000313" key="11">
    <source>
        <dbReference type="EMBL" id="QGM46210.1"/>
    </source>
</evidence>
<dbReference type="GO" id="GO:0005886">
    <property type="term" value="C:plasma membrane"/>
    <property type="evidence" value="ECO:0007669"/>
    <property type="project" value="UniProtKB-SubCell"/>
</dbReference>
<organism evidence="11 12">
    <name type="scientific">Methylocystis heyeri</name>
    <dbReference type="NCBI Taxonomy" id="391905"/>
    <lineage>
        <taxon>Bacteria</taxon>
        <taxon>Pseudomonadati</taxon>
        <taxon>Pseudomonadota</taxon>
        <taxon>Alphaproteobacteria</taxon>
        <taxon>Hyphomicrobiales</taxon>
        <taxon>Methylocystaceae</taxon>
        <taxon>Methylocystis</taxon>
    </lineage>
</organism>
<feature type="transmembrane region" description="Helical" evidence="9">
    <location>
        <begin position="171"/>
        <end position="201"/>
    </location>
</feature>
<proteinExistence type="inferred from homology"/>
<dbReference type="PANTHER" id="PTHR30012">
    <property type="entry name" value="GENERAL SECRETION PATHWAY PROTEIN"/>
    <property type="match status" value="1"/>
</dbReference>
<feature type="domain" description="Type II secretion system protein GspF" evidence="10">
    <location>
        <begin position="72"/>
        <end position="195"/>
    </location>
</feature>
<keyword evidence="12" id="KW-1185">Reference proteome</keyword>
<keyword evidence="7 9" id="KW-0472">Membrane</keyword>
<gene>
    <name evidence="11" type="ORF">H2LOC_011170</name>
</gene>
<reference evidence="11 12" key="1">
    <citation type="submission" date="2019-11" db="EMBL/GenBank/DDBJ databases">
        <title>The genome sequence of Methylocystis heyeri.</title>
        <authorList>
            <person name="Oshkin I.Y."/>
            <person name="Miroshnikov K."/>
            <person name="Dedysh S.N."/>
        </authorList>
    </citation>
    <scope>NUCLEOTIDE SEQUENCE [LARGE SCALE GENOMIC DNA]</scope>
    <source>
        <strain evidence="11 12">H2</strain>
    </source>
</reference>
<comment type="similarity">
    <text evidence="2">Belongs to the GSP F family.</text>
</comment>
<dbReference type="RefSeq" id="WP_136496464.1">
    <property type="nucleotide sequence ID" value="NZ_CP046052.1"/>
</dbReference>
<feature type="transmembrane region" description="Helical" evidence="9">
    <location>
        <begin position="221"/>
        <end position="239"/>
    </location>
</feature>
<accession>A0A6B8KI76</accession>
<dbReference type="Pfam" id="PF00482">
    <property type="entry name" value="T2SSF"/>
    <property type="match status" value="2"/>
</dbReference>
<dbReference type="InterPro" id="IPR018076">
    <property type="entry name" value="T2SS_GspF_dom"/>
</dbReference>
<evidence type="ECO:0000256" key="2">
    <source>
        <dbReference type="ARBA" id="ARBA00005745"/>
    </source>
</evidence>
<dbReference type="InterPro" id="IPR003004">
    <property type="entry name" value="GspF/PilC"/>
</dbReference>
<keyword evidence="6 9" id="KW-1133">Transmembrane helix</keyword>
<evidence type="ECO:0000256" key="4">
    <source>
        <dbReference type="ARBA" id="ARBA00022519"/>
    </source>
</evidence>